<dbReference type="InterPro" id="IPR050585">
    <property type="entry name" value="Xaa-Pro_dipeptidyl-ppase/CocE"/>
</dbReference>
<dbReference type="SUPFAM" id="SSF82171">
    <property type="entry name" value="DPP6 N-terminal domain-like"/>
    <property type="match status" value="1"/>
</dbReference>
<dbReference type="SUPFAM" id="SSF53474">
    <property type="entry name" value="alpha/beta-Hydrolases"/>
    <property type="match status" value="1"/>
</dbReference>
<keyword evidence="3" id="KW-1185">Reference proteome</keyword>
<comment type="caution">
    <text evidence="2">The sequence shown here is derived from an EMBL/GenBank/DDBJ whole genome shotgun (WGS) entry which is preliminary data.</text>
</comment>
<feature type="domain" description="Peptidase S9 prolyl oligopeptidase catalytic" evidence="1">
    <location>
        <begin position="423"/>
        <end position="630"/>
    </location>
</feature>
<dbReference type="PANTHER" id="PTHR43056">
    <property type="entry name" value="PEPTIDASE S9 PROLYL OLIGOPEPTIDASE"/>
    <property type="match status" value="1"/>
</dbReference>
<gene>
    <name evidence="2" type="ORF">GCM10022236_00950</name>
</gene>
<dbReference type="RefSeq" id="WP_344801100.1">
    <property type="nucleotide sequence ID" value="NZ_BAABAB010000001.1"/>
</dbReference>
<protein>
    <submittedName>
        <fullName evidence="2">S9 family peptidase</fullName>
    </submittedName>
</protein>
<dbReference type="PANTHER" id="PTHR43056:SF5">
    <property type="entry name" value="PEPTIDASE S9 PROLYL OLIGOPEPTIDASE CATALYTIC DOMAIN-CONTAINING PROTEIN"/>
    <property type="match status" value="1"/>
</dbReference>
<dbReference type="Pfam" id="PF00326">
    <property type="entry name" value="Peptidase_S9"/>
    <property type="match status" value="1"/>
</dbReference>
<sequence>MSATPYGSWPSPITPELMTSSLVGLDAPALDGTDLYWLETRADQGGRSSLWRRRGDGTTHELTPRHYVRSRVHEYGGGEYAVEAGVVVFSDFTDGRLYVLGTDDAPSPLTGDGADVRFADIRVHADRGLALAIREDHRNGGEPENTLVAIRLDSSGEGFGRVLCTGADFYATPELAGDGRLAWVEWDHPNMPWDETRLMTGRLTTTPDGDLAVEDATPIAGGPAESAIQPRWTQAALLFASDRSGFWNLYATTGAAEPRNLHPADASFAEPQWVFGQNPYAVLADGRLLCTRRERGHLGLGILEPGSGRLDDVDVDGSARSLSVSADVPDRAAAVVTYPDRPPELVLIDLGSGSAEVVRVSGELPFDRSWVSLASPVSWPSDDGEVFGWFYPPTNPQAGAGADELPPLMTLSHGGPTGFSAPDFKLAVQFWTTRGVAVLDVNYGGSAGYGRAYRERLRGRWGIVDVRDCAEGAAAMGDQGRADPARLAIMGGSAGGYTTLRALTATQTFAAGISLFGVGDLETLARDTHKFESRYLDGLVGPYPAERAVYQDRSPINHVDDLAAPILLLQGSDDKVVPPNQAEAMAAAARAKRLPVALVIYPGEGHGFRRAESIKASHEAQISFLGQIFGFTPAGDIPVLEIENL</sequence>
<dbReference type="InterPro" id="IPR001375">
    <property type="entry name" value="Peptidase_S9_cat"/>
</dbReference>
<dbReference type="Gene3D" id="3.40.50.1820">
    <property type="entry name" value="alpha/beta hydrolase"/>
    <property type="match status" value="1"/>
</dbReference>
<reference evidence="3" key="1">
    <citation type="journal article" date="2019" name="Int. J. Syst. Evol. Microbiol.">
        <title>The Global Catalogue of Microorganisms (GCM) 10K type strain sequencing project: providing services to taxonomists for standard genome sequencing and annotation.</title>
        <authorList>
            <consortium name="The Broad Institute Genomics Platform"/>
            <consortium name="The Broad Institute Genome Sequencing Center for Infectious Disease"/>
            <person name="Wu L."/>
            <person name="Ma J."/>
        </authorList>
    </citation>
    <scope>NUCLEOTIDE SEQUENCE [LARGE SCALE GENOMIC DNA]</scope>
    <source>
        <strain evidence="3">JCM 16929</strain>
    </source>
</reference>
<dbReference type="EMBL" id="BAABAB010000001">
    <property type="protein sequence ID" value="GAA3603000.1"/>
    <property type="molecule type" value="Genomic_DNA"/>
</dbReference>
<evidence type="ECO:0000313" key="3">
    <source>
        <dbReference type="Proteomes" id="UP001501490"/>
    </source>
</evidence>
<proteinExistence type="predicted"/>
<evidence type="ECO:0000259" key="1">
    <source>
        <dbReference type="Pfam" id="PF00326"/>
    </source>
</evidence>
<dbReference type="Proteomes" id="UP001501490">
    <property type="component" value="Unassembled WGS sequence"/>
</dbReference>
<name>A0ABP6ZCP4_9ACTN</name>
<accession>A0ABP6ZCP4</accession>
<dbReference type="InterPro" id="IPR029058">
    <property type="entry name" value="AB_hydrolase_fold"/>
</dbReference>
<evidence type="ECO:0000313" key="2">
    <source>
        <dbReference type="EMBL" id="GAA3603000.1"/>
    </source>
</evidence>
<organism evidence="2 3">
    <name type="scientific">Microlunatus ginsengisoli</name>
    <dbReference type="NCBI Taxonomy" id="363863"/>
    <lineage>
        <taxon>Bacteria</taxon>
        <taxon>Bacillati</taxon>
        <taxon>Actinomycetota</taxon>
        <taxon>Actinomycetes</taxon>
        <taxon>Propionibacteriales</taxon>
        <taxon>Propionibacteriaceae</taxon>
        <taxon>Microlunatus</taxon>
    </lineage>
</organism>